<feature type="transmembrane region" description="Helical" evidence="1">
    <location>
        <begin position="107"/>
        <end position="129"/>
    </location>
</feature>
<protein>
    <submittedName>
        <fullName evidence="2">Uncharacterized protein</fullName>
    </submittedName>
</protein>
<dbReference type="EMBL" id="JAZHPZ010000003">
    <property type="protein sequence ID" value="MEF2965845.1"/>
    <property type="molecule type" value="Genomic_DNA"/>
</dbReference>
<keyword evidence="1" id="KW-0812">Transmembrane</keyword>
<sequence length="149" mass="16942">MGPLSNKAKYNILSILFIFIVVISWFMNIGWIRVFLAIPMIFHAIIFYFSNSFYHHNNYKNSKFMKVVNISFYCTYLLCNILLPDGGDVGDPVVFFGLINNKKLTDAAGIAAGLCLFANVVLMIVQILYTITIKERLKDESTQNREGAI</sequence>
<organism evidence="2 3">
    <name type="scientific">Paenibacillus haidiansis</name>
    <dbReference type="NCBI Taxonomy" id="1574488"/>
    <lineage>
        <taxon>Bacteria</taxon>
        <taxon>Bacillati</taxon>
        <taxon>Bacillota</taxon>
        <taxon>Bacilli</taxon>
        <taxon>Bacillales</taxon>
        <taxon>Paenibacillaceae</taxon>
        <taxon>Paenibacillus</taxon>
    </lineage>
</organism>
<feature type="transmembrane region" description="Helical" evidence="1">
    <location>
        <begin position="37"/>
        <end position="55"/>
    </location>
</feature>
<evidence type="ECO:0000313" key="2">
    <source>
        <dbReference type="EMBL" id="MEF2965845.1"/>
    </source>
</evidence>
<dbReference type="Proteomes" id="UP001306950">
    <property type="component" value="Unassembled WGS sequence"/>
</dbReference>
<comment type="caution">
    <text evidence="2">The sequence shown here is derived from an EMBL/GenBank/DDBJ whole genome shotgun (WGS) entry which is preliminary data.</text>
</comment>
<feature type="transmembrane region" description="Helical" evidence="1">
    <location>
        <begin position="67"/>
        <end position="87"/>
    </location>
</feature>
<gene>
    <name evidence="2" type="ORF">V3851_08395</name>
</gene>
<name>A0ABU7VQ10_9BACL</name>
<keyword evidence="1" id="KW-1133">Transmembrane helix</keyword>
<reference evidence="2 3" key="1">
    <citation type="submission" date="2024-02" db="EMBL/GenBank/DDBJ databases">
        <title>A nitrogen-fixing paenibacillus bacterium.</title>
        <authorList>
            <person name="Zhang W.L."/>
            <person name="Chen S.F."/>
        </authorList>
    </citation>
    <scope>NUCLEOTIDE SEQUENCE [LARGE SCALE GENOMIC DNA]</scope>
    <source>
        <strain evidence="2 3">M1</strain>
    </source>
</reference>
<feature type="transmembrane region" description="Helical" evidence="1">
    <location>
        <begin position="12"/>
        <end position="31"/>
    </location>
</feature>
<proteinExistence type="predicted"/>
<evidence type="ECO:0000256" key="1">
    <source>
        <dbReference type="SAM" id="Phobius"/>
    </source>
</evidence>
<keyword evidence="1" id="KW-0472">Membrane</keyword>
<accession>A0ABU7VQ10</accession>
<evidence type="ECO:0000313" key="3">
    <source>
        <dbReference type="Proteomes" id="UP001306950"/>
    </source>
</evidence>
<keyword evidence="3" id="KW-1185">Reference proteome</keyword>
<dbReference type="RefSeq" id="WP_331846074.1">
    <property type="nucleotide sequence ID" value="NZ_JAZHPZ010000003.1"/>
</dbReference>